<keyword evidence="3" id="KW-1185">Reference proteome</keyword>
<name>A0A1E5WB81_9POAL</name>
<feature type="transmembrane region" description="Helical" evidence="1">
    <location>
        <begin position="6"/>
        <end position="30"/>
    </location>
</feature>
<evidence type="ECO:0000313" key="2">
    <source>
        <dbReference type="EMBL" id="OEL34625.1"/>
    </source>
</evidence>
<accession>A0A1E5WB81</accession>
<dbReference type="AlphaFoldDB" id="A0A1E5WB81"/>
<keyword evidence="1" id="KW-0812">Transmembrane</keyword>
<dbReference type="EMBL" id="LWDX02014759">
    <property type="protein sequence ID" value="OEL34625.1"/>
    <property type="molecule type" value="Genomic_DNA"/>
</dbReference>
<evidence type="ECO:0000313" key="3">
    <source>
        <dbReference type="Proteomes" id="UP000095767"/>
    </source>
</evidence>
<protein>
    <submittedName>
        <fullName evidence="2">Uncharacterized protein</fullName>
    </submittedName>
</protein>
<organism evidence="2 3">
    <name type="scientific">Dichanthelium oligosanthes</name>
    <dbReference type="NCBI Taxonomy" id="888268"/>
    <lineage>
        <taxon>Eukaryota</taxon>
        <taxon>Viridiplantae</taxon>
        <taxon>Streptophyta</taxon>
        <taxon>Embryophyta</taxon>
        <taxon>Tracheophyta</taxon>
        <taxon>Spermatophyta</taxon>
        <taxon>Magnoliopsida</taxon>
        <taxon>Liliopsida</taxon>
        <taxon>Poales</taxon>
        <taxon>Poaceae</taxon>
        <taxon>PACMAD clade</taxon>
        <taxon>Panicoideae</taxon>
        <taxon>Panicodae</taxon>
        <taxon>Paniceae</taxon>
        <taxon>Dichantheliinae</taxon>
        <taxon>Dichanthelium</taxon>
    </lineage>
</organism>
<dbReference type="Proteomes" id="UP000095767">
    <property type="component" value="Unassembled WGS sequence"/>
</dbReference>
<sequence length="36" mass="3987">MFVESPTSWCIVVQLRCLVMILFFPGLATLRTGLGS</sequence>
<gene>
    <name evidence="2" type="ORF">BAE44_0004356</name>
</gene>
<evidence type="ECO:0000256" key="1">
    <source>
        <dbReference type="SAM" id="Phobius"/>
    </source>
</evidence>
<comment type="caution">
    <text evidence="2">The sequence shown here is derived from an EMBL/GenBank/DDBJ whole genome shotgun (WGS) entry which is preliminary data.</text>
</comment>
<keyword evidence="1" id="KW-1133">Transmembrane helix</keyword>
<reference evidence="2 3" key="1">
    <citation type="submission" date="2016-09" db="EMBL/GenBank/DDBJ databases">
        <title>The draft genome of Dichanthelium oligosanthes: A C3 panicoid grass species.</title>
        <authorList>
            <person name="Studer A.J."/>
            <person name="Schnable J.C."/>
            <person name="Brutnell T.P."/>
        </authorList>
    </citation>
    <scope>NUCLEOTIDE SEQUENCE [LARGE SCALE GENOMIC DNA]</scope>
    <source>
        <strain evidence="3">cv. Kellogg 1175</strain>
        <tissue evidence="2">Leaf</tissue>
    </source>
</reference>
<keyword evidence="1" id="KW-0472">Membrane</keyword>
<proteinExistence type="predicted"/>